<evidence type="ECO:0000256" key="1">
    <source>
        <dbReference type="SAM" id="SignalP"/>
    </source>
</evidence>
<organism evidence="2 3">
    <name type="scientific">Paratrimastix pyriformis</name>
    <dbReference type="NCBI Taxonomy" id="342808"/>
    <lineage>
        <taxon>Eukaryota</taxon>
        <taxon>Metamonada</taxon>
        <taxon>Preaxostyla</taxon>
        <taxon>Paratrimastigidae</taxon>
        <taxon>Paratrimastix</taxon>
    </lineage>
</organism>
<dbReference type="Proteomes" id="UP001141327">
    <property type="component" value="Unassembled WGS sequence"/>
</dbReference>
<proteinExistence type="predicted"/>
<feature type="signal peptide" evidence="1">
    <location>
        <begin position="1"/>
        <end position="18"/>
    </location>
</feature>
<reference evidence="2" key="1">
    <citation type="journal article" date="2022" name="bioRxiv">
        <title>Genomics of Preaxostyla Flagellates Illuminates Evolutionary Transitions and the Path Towards Mitochondrial Loss.</title>
        <authorList>
            <person name="Novak L.V.F."/>
            <person name="Treitli S.C."/>
            <person name="Pyrih J."/>
            <person name="Halakuc P."/>
            <person name="Pipaliya S.V."/>
            <person name="Vacek V."/>
            <person name="Brzon O."/>
            <person name="Soukal P."/>
            <person name="Eme L."/>
            <person name="Dacks J.B."/>
            <person name="Karnkowska A."/>
            <person name="Elias M."/>
            <person name="Hampl V."/>
        </authorList>
    </citation>
    <scope>NUCLEOTIDE SEQUENCE</scope>
    <source>
        <strain evidence="2">RCP-MX</strain>
    </source>
</reference>
<accession>A0ABQ8USX3</accession>
<dbReference type="EMBL" id="JAPMOS010000013">
    <property type="protein sequence ID" value="KAJ4460459.1"/>
    <property type="molecule type" value="Genomic_DNA"/>
</dbReference>
<evidence type="ECO:0000313" key="3">
    <source>
        <dbReference type="Proteomes" id="UP001141327"/>
    </source>
</evidence>
<feature type="chain" id="PRO_5046501535" description="Glucodextranase-like C-terminal domain-containing protein" evidence="1">
    <location>
        <begin position="19"/>
        <end position="332"/>
    </location>
</feature>
<name>A0ABQ8USX3_9EUKA</name>
<protein>
    <recommendedName>
        <fullName evidence="4">Glucodextranase-like C-terminal domain-containing protein</fullName>
    </recommendedName>
</protein>
<gene>
    <name evidence="2" type="ORF">PAPYR_3506</name>
</gene>
<evidence type="ECO:0008006" key="4">
    <source>
        <dbReference type="Google" id="ProtNLM"/>
    </source>
</evidence>
<sequence length="332" mass="35280">MRLAALFLGLSILSFANASDFGGVIDVNTQTHAVHIRSVSLTNLTHYYGPVEFDFTTNGCPQWRLHRMAPTGPEPVTGTFRVSLVRLFEFLPNNTALGYQPGDPVVSTWDAWRTAASDRWSWVEHTTAPGPSPVPNDTVHTIETHFVPYDTDAWAMRLVLTIASGNRSSVEGVPLDPSTLKIDLAVRGFPYTRNDSMLGLKLAVDSTLAGAPELRPTGSATPDPAGAIGGLFVAGGSFSWKAQALLDGAPAALLTTPQVLPDDAAEGIPGDPDRHPGQESRRMVVLAVPGRPQEVLWDPVLATVPTAYAGALGLRPLGRAALLLLAALLALA</sequence>
<comment type="caution">
    <text evidence="2">The sequence shown here is derived from an EMBL/GenBank/DDBJ whole genome shotgun (WGS) entry which is preliminary data.</text>
</comment>
<keyword evidence="1" id="KW-0732">Signal</keyword>
<evidence type="ECO:0000313" key="2">
    <source>
        <dbReference type="EMBL" id="KAJ4460459.1"/>
    </source>
</evidence>
<keyword evidence="3" id="KW-1185">Reference proteome</keyword>